<accession>A0A7S2GMU0</accession>
<protein>
    <submittedName>
        <fullName evidence="3">Uncharacterized protein</fullName>
    </submittedName>
</protein>
<proteinExistence type="predicted"/>
<evidence type="ECO:0000256" key="1">
    <source>
        <dbReference type="ARBA" id="ARBA00023054"/>
    </source>
</evidence>
<feature type="coiled-coil region" evidence="2">
    <location>
        <begin position="15"/>
        <end position="42"/>
    </location>
</feature>
<evidence type="ECO:0000256" key="2">
    <source>
        <dbReference type="SAM" id="Coils"/>
    </source>
</evidence>
<keyword evidence="1 2" id="KW-0175">Coiled coil</keyword>
<dbReference type="PANTHER" id="PTHR21549">
    <property type="entry name" value="MUTATED IN BLADDER CANCER 1"/>
    <property type="match status" value="1"/>
</dbReference>
<dbReference type="EMBL" id="HBGU01036490">
    <property type="protein sequence ID" value="CAD9462257.1"/>
    <property type="molecule type" value="Transcribed_RNA"/>
</dbReference>
<sequence length="151" mass="16984">MRAQKLIEAEYNLKRVQYRIELHDEREKLRAEQAKHERLIGEEQALRLQRVREKAIAALNVTNDPERATGPTAASQAEAFNRDELFPVHGYADATLMKDMRFKLGHALRNAGLNGTEYARELLCDPKRFGGARRPDAFVSNVPFSHGGGGG</sequence>
<dbReference type="InterPro" id="IPR039902">
    <property type="entry name" value="CCDC148/CCDC112"/>
</dbReference>
<organism evidence="3">
    <name type="scientific">Haptolina brevifila</name>
    <dbReference type="NCBI Taxonomy" id="156173"/>
    <lineage>
        <taxon>Eukaryota</taxon>
        <taxon>Haptista</taxon>
        <taxon>Haptophyta</taxon>
        <taxon>Prymnesiophyceae</taxon>
        <taxon>Prymnesiales</taxon>
        <taxon>Prymnesiaceae</taxon>
        <taxon>Haptolina</taxon>
    </lineage>
</organism>
<dbReference type="PANTHER" id="PTHR21549:SF1">
    <property type="entry name" value="COILED-COIL DOMAIN-CONTAINING PROTEIN 148"/>
    <property type="match status" value="1"/>
</dbReference>
<dbReference type="AlphaFoldDB" id="A0A7S2GMU0"/>
<name>A0A7S2GMU0_9EUKA</name>
<gene>
    <name evidence="3" type="ORF">CBRE1094_LOCUS20029</name>
</gene>
<evidence type="ECO:0000313" key="3">
    <source>
        <dbReference type="EMBL" id="CAD9462257.1"/>
    </source>
</evidence>
<reference evidence="3" key="1">
    <citation type="submission" date="2021-01" db="EMBL/GenBank/DDBJ databases">
        <authorList>
            <person name="Corre E."/>
            <person name="Pelletier E."/>
            <person name="Niang G."/>
            <person name="Scheremetjew M."/>
            <person name="Finn R."/>
            <person name="Kale V."/>
            <person name="Holt S."/>
            <person name="Cochrane G."/>
            <person name="Meng A."/>
            <person name="Brown T."/>
            <person name="Cohen L."/>
        </authorList>
    </citation>
    <scope>NUCLEOTIDE SEQUENCE</scope>
    <source>
        <strain evidence="3">UTEX LB 985</strain>
    </source>
</reference>